<dbReference type="Proteomes" id="UP001329825">
    <property type="component" value="Chromosome 4"/>
</dbReference>
<accession>A0ABZ1D291</accession>
<protein>
    <submittedName>
        <fullName evidence="2">Uncharacterized protein</fullName>
    </submittedName>
</protein>
<keyword evidence="3" id="KW-1185">Reference proteome</keyword>
<dbReference type="RefSeq" id="XP_062791442.1">
    <property type="nucleotide sequence ID" value="XM_062935391.1"/>
</dbReference>
<evidence type="ECO:0000256" key="1">
    <source>
        <dbReference type="SAM" id="MobiDB-lite"/>
    </source>
</evidence>
<dbReference type="GeneID" id="87955794"/>
<proteinExistence type="predicted"/>
<dbReference type="EMBL" id="CP141884">
    <property type="protein sequence ID" value="WRT66702.1"/>
    <property type="molecule type" value="Genomic_DNA"/>
</dbReference>
<gene>
    <name evidence="2" type="ORF">IL334_003663</name>
</gene>
<evidence type="ECO:0000313" key="3">
    <source>
        <dbReference type="Proteomes" id="UP001329825"/>
    </source>
</evidence>
<feature type="region of interest" description="Disordered" evidence="1">
    <location>
        <begin position="326"/>
        <end position="347"/>
    </location>
</feature>
<reference evidence="2 3" key="1">
    <citation type="submission" date="2024-01" db="EMBL/GenBank/DDBJ databases">
        <title>Comparative genomics of Cryptococcus and Kwoniella reveals pathogenesis evolution and contrasting modes of karyotype evolution via chromosome fusion or intercentromeric recombination.</title>
        <authorList>
            <person name="Coelho M.A."/>
            <person name="David-Palma M."/>
            <person name="Shea T."/>
            <person name="Bowers K."/>
            <person name="McGinley-Smith S."/>
            <person name="Mohammad A.W."/>
            <person name="Gnirke A."/>
            <person name="Yurkov A.M."/>
            <person name="Nowrousian M."/>
            <person name="Sun S."/>
            <person name="Cuomo C.A."/>
            <person name="Heitman J."/>
        </authorList>
    </citation>
    <scope>NUCLEOTIDE SEQUENCE [LARGE SCALE GENOMIC DNA]</scope>
    <source>
        <strain evidence="2">CBS 11374</strain>
    </source>
</reference>
<name>A0ABZ1D291_9TREE</name>
<evidence type="ECO:0000313" key="2">
    <source>
        <dbReference type="EMBL" id="WRT66702.1"/>
    </source>
</evidence>
<organism evidence="2 3">
    <name type="scientific">Kwoniella shivajii</name>
    <dbReference type="NCBI Taxonomy" id="564305"/>
    <lineage>
        <taxon>Eukaryota</taxon>
        <taxon>Fungi</taxon>
        <taxon>Dikarya</taxon>
        <taxon>Basidiomycota</taxon>
        <taxon>Agaricomycotina</taxon>
        <taxon>Tremellomycetes</taxon>
        <taxon>Tremellales</taxon>
        <taxon>Cryptococcaceae</taxon>
        <taxon>Kwoniella</taxon>
    </lineage>
</organism>
<sequence>MSEAIASSSNIPVTPTYPHGWREIVNGSVEENFVSIALGTLNELIRPDFIPSIEHIQLLLYLTLNPKSHSIKSDLPLNILSRILSLHRPSTFSQAIPFHPSCSKKREEDPVWLQWDYKRSDLHKKVWRCMRLCLDDGIWALLWEKKVEPQTHNQGKRERGIDEDDEEQRDNRRISEEGWKLLEWLIDFWEKDKLDRDVGSAEYSSLFLKQLPRPFDRTGQLPRNDASFPLSILKAAYTNTVKGEEGGRRKSSAVRLLSLVIDTTSGSKPPFHPASLTSSIIHLFRSLRTRDIQDITMRSKRATYWKAATHVLTLLIEDLGGIRNKKVEQRRQKGRSGINSTEQGDFENDIGLDRPTYKYLFDEILLLPLSERAQDIEMIKRMVLLKLELLSIIKQYPYEKGIYEDTKRRLRDDQEWCQRLAKSLDWKSKGNDDEVEDIRLLQDTLKVCVQSILL</sequence>